<dbReference type="CDD" id="cd06223">
    <property type="entry name" value="PRTases_typeI"/>
    <property type="match status" value="1"/>
</dbReference>
<dbReference type="PANTHER" id="PTHR19278:SF41">
    <property type="entry name" value="PYRE-LIKE PROTEIN"/>
    <property type="match status" value="1"/>
</dbReference>
<evidence type="ECO:0000259" key="1">
    <source>
        <dbReference type="Pfam" id="PF00156"/>
    </source>
</evidence>
<dbReference type="GO" id="GO:0004588">
    <property type="term" value="F:orotate phosphoribosyltransferase activity"/>
    <property type="evidence" value="ECO:0007669"/>
    <property type="project" value="TreeGrafter"/>
</dbReference>
<dbReference type="PANTHER" id="PTHR19278">
    <property type="entry name" value="OROTATE PHOSPHORIBOSYLTRANSFERASE"/>
    <property type="match status" value="1"/>
</dbReference>
<dbReference type="Gene3D" id="3.40.50.2020">
    <property type="match status" value="1"/>
</dbReference>
<reference evidence="2" key="2">
    <citation type="journal article" date="2014" name="ISME J.">
        <title>Microbial stratification in low pH oxic and suboxic macroscopic growths along an acid mine drainage.</title>
        <authorList>
            <person name="Mendez-Garcia C."/>
            <person name="Mesa V."/>
            <person name="Sprenger R.R."/>
            <person name="Richter M."/>
            <person name="Diez M.S."/>
            <person name="Solano J."/>
            <person name="Bargiela R."/>
            <person name="Golyshina O.V."/>
            <person name="Manteca A."/>
            <person name="Ramos J.L."/>
            <person name="Gallego J.R."/>
            <person name="Llorente I."/>
            <person name="Martins Dos Santos V.A."/>
            <person name="Jensen O.N."/>
            <person name="Pelaez A.I."/>
            <person name="Sanchez J."/>
            <person name="Ferrer M."/>
        </authorList>
    </citation>
    <scope>NUCLEOTIDE SEQUENCE</scope>
</reference>
<dbReference type="InterPro" id="IPR000836">
    <property type="entry name" value="PRTase_dom"/>
</dbReference>
<reference evidence="2" key="1">
    <citation type="submission" date="2013-08" db="EMBL/GenBank/DDBJ databases">
        <authorList>
            <person name="Mendez C."/>
            <person name="Richter M."/>
            <person name="Ferrer M."/>
            <person name="Sanchez J."/>
        </authorList>
    </citation>
    <scope>NUCLEOTIDE SEQUENCE</scope>
</reference>
<accession>T0ZAY5</accession>
<comment type="caution">
    <text evidence="2">The sequence shown here is derived from an EMBL/GenBank/DDBJ whole genome shotgun (WGS) entry which is preliminary data.</text>
</comment>
<keyword evidence="2" id="KW-0328">Glycosyltransferase</keyword>
<dbReference type="GO" id="GO:0006222">
    <property type="term" value="P:UMP biosynthetic process"/>
    <property type="evidence" value="ECO:0007669"/>
    <property type="project" value="TreeGrafter"/>
</dbReference>
<sequence length="191" mass="21147">KRAFELKNRGMSDKEISTELHLSVNTVTWLLSKEFLKESTVQDVKIGWRTVGVYGSRISAFAETICDIIEEESTSMNIVADAILGITINGIPFATLVSYFLDKELIVYRPHPARKEGVFSSNFASVKGKNIVIIDDVASTGETLKRTISDTKKEGGKPILVVVLASKMAEDEISGVRMRALIRTRLVGIRK</sequence>
<protein>
    <submittedName>
        <fullName evidence="2">Orotate phosphoribosyltransferase-like protein</fullName>
    </submittedName>
</protein>
<dbReference type="NCBIfam" id="NF002620">
    <property type="entry name" value="PRK02277.1"/>
    <property type="match status" value="1"/>
</dbReference>
<name>T0ZAY5_9ZZZZ</name>
<proteinExistence type="predicted"/>
<feature type="non-terminal residue" evidence="2">
    <location>
        <position position="1"/>
    </location>
</feature>
<dbReference type="Pfam" id="PF00156">
    <property type="entry name" value="Pribosyltran"/>
    <property type="match status" value="1"/>
</dbReference>
<gene>
    <name evidence="2" type="ORF">B1B_14152</name>
</gene>
<keyword evidence="2" id="KW-0808">Transferase</keyword>
<dbReference type="InterPro" id="IPR029057">
    <property type="entry name" value="PRTase-like"/>
</dbReference>
<organism evidence="2">
    <name type="scientific">mine drainage metagenome</name>
    <dbReference type="NCBI Taxonomy" id="410659"/>
    <lineage>
        <taxon>unclassified sequences</taxon>
        <taxon>metagenomes</taxon>
        <taxon>ecological metagenomes</taxon>
    </lineage>
</organism>
<evidence type="ECO:0000313" key="2">
    <source>
        <dbReference type="EMBL" id="EQD42228.1"/>
    </source>
</evidence>
<dbReference type="SUPFAM" id="SSF53271">
    <property type="entry name" value="PRTase-like"/>
    <property type="match status" value="1"/>
</dbReference>
<dbReference type="AlphaFoldDB" id="T0ZAY5"/>
<dbReference type="GO" id="GO:0019856">
    <property type="term" value="P:pyrimidine nucleobase biosynthetic process"/>
    <property type="evidence" value="ECO:0007669"/>
    <property type="project" value="TreeGrafter"/>
</dbReference>
<dbReference type="EMBL" id="AUZY01009347">
    <property type="protein sequence ID" value="EQD42228.1"/>
    <property type="molecule type" value="Genomic_DNA"/>
</dbReference>
<feature type="domain" description="Phosphoribosyltransferase" evidence="1">
    <location>
        <begin position="60"/>
        <end position="170"/>
    </location>
</feature>